<sequence length="212" mass="23667">MKTVREQTAVVRQVLQREEAAGHAHEADCLRSVLITLARHEAPQSQPAAELPEGLSLYKQFEAQYRIFHQRETGLTAKMDGSEGKALKAIIEYLKQNSRAGNDAGALAGWSYVLDNWEHLTDFLKQQTSLKAINKYLAEIIGLIKKANTKLVPIKPDPAVARKRQRLLSDLDEARNTLAFLTNLEPYANQAAHISGAKQRVTDIETELNQLA</sequence>
<dbReference type="EMBL" id="FQYN01000010">
    <property type="protein sequence ID" value="SHJ75467.1"/>
    <property type="molecule type" value="Genomic_DNA"/>
</dbReference>
<reference evidence="1 2" key="1">
    <citation type="submission" date="2016-11" db="EMBL/GenBank/DDBJ databases">
        <authorList>
            <person name="Jaros S."/>
            <person name="Januszkiewicz K."/>
            <person name="Wedrychowicz H."/>
        </authorList>
    </citation>
    <scope>NUCLEOTIDE SEQUENCE [LARGE SCALE GENOMIC DNA]</scope>
    <source>
        <strain evidence="1 2">DSM 21074</strain>
    </source>
</reference>
<keyword evidence="2" id="KW-1185">Reference proteome</keyword>
<dbReference type="AlphaFoldDB" id="A0A1M6LW78"/>
<dbReference type="OrthoDB" id="798877at2"/>
<dbReference type="Proteomes" id="UP000184418">
    <property type="component" value="Unassembled WGS sequence"/>
</dbReference>
<proteinExistence type="predicted"/>
<evidence type="ECO:0000313" key="1">
    <source>
        <dbReference type="EMBL" id="SHJ75467.1"/>
    </source>
</evidence>
<evidence type="ECO:0000313" key="2">
    <source>
        <dbReference type="Proteomes" id="UP000184418"/>
    </source>
</evidence>
<organism evidence="1 2">
    <name type="scientific">Hymenobacter daecheongensis DSM 21074</name>
    <dbReference type="NCBI Taxonomy" id="1121955"/>
    <lineage>
        <taxon>Bacteria</taxon>
        <taxon>Pseudomonadati</taxon>
        <taxon>Bacteroidota</taxon>
        <taxon>Cytophagia</taxon>
        <taxon>Cytophagales</taxon>
        <taxon>Hymenobacteraceae</taxon>
        <taxon>Hymenobacter</taxon>
    </lineage>
</organism>
<dbReference type="STRING" id="1121955.SAMN02745146_0079"/>
<protein>
    <submittedName>
        <fullName evidence="1">Uncharacterized protein</fullName>
    </submittedName>
</protein>
<dbReference type="RefSeq" id="WP_073112258.1">
    <property type="nucleotide sequence ID" value="NZ_FQYN01000010.1"/>
</dbReference>
<gene>
    <name evidence="1" type="ORF">SAMN02745146_0079</name>
</gene>
<accession>A0A1M6LW78</accession>
<name>A0A1M6LW78_9BACT</name>